<dbReference type="AlphaFoldDB" id="A0A0F9QYI8"/>
<sequence length="608" mass="62245">MADRIKKAIDVVAGNDALAAEYNDLRTDVNVALSFVAAEQDTPDLTLMVSQGTVIINGITVKFAGGNSGSFTAPSVNPRVDLLSIDSAGVLNITTGVEAASPVVPDYPTDEFVIAEVFNRVGQTTVLNETVAGEGFIQLDARPHTLDASGGADVIFDEGETLAVGDPVGISAADAVKKAFVTSGASVGTAEEIFNGGIAADSIPIEAGGGVHANVCTIDPVTGAVTVGAQQNNIGADTAINRVALCKLDTNKFAIVYANSTTNTVRMRACTVSGTTITLGAEVTRASVTGNVLAVRCAQLGTDKFAWIMTNSINNDMHVQANTVATTTITQGSLTDTGEDTPTTSELNFDIWQVTTDKGAFAFDVLSPANDGKCVVFTLSGTTFTFGTGVVFETGVTTRIRGNSPTTTSLAIFYEVSSSGQLIAATISGTVPTFGSKLAVSTDAGGVGDVTTIKSGTVGICYKKSSVAKVASAEVTGNILSGLGSAIPETTFDSGNITQFELADMGSTTAIFVVGYKRTTNRPFAITILPTKTPTNVVGVVKQLLSGSRVSVRISGVDANQSGMTVGVKQYVDEGVLVEDAGVTNGADSFIGLAKSATEVVVGTGQPD</sequence>
<evidence type="ECO:0000313" key="1">
    <source>
        <dbReference type="EMBL" id="KKN18196.1"/>
    </source>
</evidence>
<gene>
    <name evidence="1" type="ORF">LCGC14_0958320</name>
</gene>
<comment type="caution">
    <text evidence="1">The sequence shown here is derived from an EMBL/GenBank/DDBJ whole genome shotgun (WGS) entry which is preliminary data.</text>
</comment>
<proteinExistence type="predicted"/>
<reference evidence="1" key="1">
    <citation type="journal article" date="2015" name="Nature">
        <title>Complex archaea that bridge the gap between prokaryotes and eukaryotes.</title>
        <authorList>
            <person name="Spang A."/>
            <person name="Saw J.H."/>
            <person name="Jorgensen S.L."/>
            <person name="Zaremba-Niedzwiedzka K."/>
            <person name="Martijn J."/>
            <person name="Lind A.E."/>
            <person name="van Eijk R."/>
            <person name="Schleper C."/>
            <person name="Guy L."/>
            <person name="Ettema T.J."/>
        </authorList>
    </citation>
    <scope>NUCLEOTIDE SEQUENCE</scope>
</reference>
<accession>A0A0F9QYI8</accession>
<name>A0A0F9QYI8_9ZZZZ</name>
<protein>
    <submittedName>
        <fullName evidence="1">Uncharacterized protein</fullName>
    </submittedName>
</protein>
<organism evidence="1">
    <name type="scientific">marine sediment metagenome</name>
    <dbReference type="NCBI Taxonomy" id="412755"/>
    <lineage>
        <taxon>unclassified sequences</taxon>
        <taxon>metagenomes</taxon>
        <taxon>ecological metagenomes</taxon>
    </lineage>
</organism>
<dbReference type="EMBL" id="LAZR01003450">
    <property type="protein sequence ID" value="KKN18196.1"/>
    <property type="molecule type" value="Genomic_DNA"/>
</dbReference>